<evidence type="ECO:0008006" key="3">
    <source>
        <dbReference type="Google" id="ProtNLM"/>
    </source>
</evidence>
<organism evidence="1 2">
    <name type="scientific">Christiangramia antarctica</name>
    <dbReference type="NCBI Taxonomy" id="2058158"/>
    <lineage>
        <taxon>Bacteria</taxon>
        <taxon>Pseudomonadati</taxon>
        <taxon>Bacteroidota</taxon>
        <taxon>Flavobacteriia</taxon>
        <taxon>Flavobacteriales</taxon>
        <taxon>Flavobacteriaceae</taxon>
        <taxon>Christiangramia</taxon>
    </lineage>
</organism>
<accession>A0ABW5XAB5</accession>
<proteinExistence type="predicted"/>
<keyword evidence="2" id="KW-1185">Reference proteome</keyword>
<comment type="caution">
    <text evidence="1">The sequence shown here is derived from an EMBL/GenBank/DDBJ whole genome shotgun (WGS) entry which is preliminary data.</text>
</comment>
<sequence length="263" mass="30062">MRHIFFTSILLLLMVNQSYSSVVIINGLTHVYSGASGDQLQGEIILLNTTEFEQRVSFQLNDAIFSCDSDRFFSEEISHSQSSNKWFDGSLMDKVLAPKEKYVYRFSINIPKDPTLRGSFWTALMLDIEKPIKEERLTQNIDLDTKIRYAIGLLTNVNNYSEVNLDFQKLDLEQNTNTGGKSLFIKLINESLFIEGVKLSLEVYNQNGEKVLETSTKRNMVFPGFCKKYDIDISQLENGNYECILIADARKEFVATNVSLTIE</sequence>
<dbReference type="Proteomes" id="UP001597438">
    <property type="component" value="Unassembled WGS sequence"/>
</dbReference>
<dbReference type="RefSeq" id="WP_251741127.1">
    <property type="nucleotide sequence ID" value="NZ_JBHUOJ010000039.1"/>
</dbReference>
<reference evidence="2" key="1">
    <citation type="journal article" date="2019" name="Int. J. Syst. Evol. Microbiol.">
        <title>The Global Catalogue of Microorganisms (GCM) 10K type strain sequencing project: providing services to taxonomists for standard genome sequencing and annotation.</title>
        <authorList>
            <consortium name="The Broad Institute Genomics Platform"/>
            <consortium name="The Broad Institute Genome Sequencing Center for Infectious Disease"/>
            <person name="Wu L."/>
            <person name="Ma J."/>
        </authorList>
    </citation>
    <scope>NUCLEOTIDE SEQUENCE [LARGE SCALE GENOMIC DNA]</scope>
    <source>
        <strain evidence="2">KCTC 52925</strain>
    </source>
</reference>
<evidence type="ECO:0000313" key="1">
    <source>
        <dbReference type="EMBL" id="MFD2835382.1"/>
    </source>
</evidence>
<evidence type="ECO:0000313" key="2">
    <source>
        <dbReference type="Proteomes" id="UP001597438"/>
    </source>
</evidence>
<protein>
    <recommendedName>
        <fullName evidence="3">DUF3324 domain-containing protein</fullName>
    </recommendedName>
</protein>
<name>A0ABW5XAB5_9FLAO</name>
<gene>
    <name evidence="1" type="ORF">ACFSYS_18970</name>
</gene>
<dbReference type="EMBL" id="JBHUOJ010000039">
    <property type="protein sequence ID" value="MFD2835382.1"/>
    <property type="molecule type" value="Genomic_DNA"/>
</dbReference>